<accession>A0A0A0LWX7</accession>
<dbReference type="GO" id="GO:0042797">
    <property type="term" value="P:tRNA transcription by RNA polymerase III"/>
    <property type="evidence" value="ECO:0000318"/>
    <property type="project" value="GO_Central"/>
</dbReference>
<evidence type="ECO:0008006" key="8">
    <source>
        <dbReference type="Google" id="ProtNLM"/>
    </source>
</evidence>
<feature type="region of interest" description="Disordered" evidence="5">
    <location>
        <begin position="1"/>
        <end position="27"/>
    </location>
</feature>
<dbReference type="PANTHER" id="PTHR13408">
    <property type="entry name" value="DNA-DIRECTED RNA POLYMERASE III"/>
    <property type="match status" value="1"/>
</dbReference>
<dbReference type="GO" id="GO:0005666">
    <property type="term" value="C:RNA polymerase III complex"/>
    <property type="evidence" value="ECO:0000318"/>
    <property type="project" value="GO_Central"/>
</dbReference>
<comment type="subcellular location">
    <subcellularLocation>
        <location evidence="1">Nucleus</location>
    </subcellularLocation>
</comment>
<evidence type="ECO:0000313" key="7">
    <source>
        <dbReference type="Proteomes" id="UP000029981"/>
    </source>
</evidence>
<dbReference type="Proteomes" id="UP000029981">
    <property type="component" value="Chromosome 1"/>
</dbReference>
<dbReference type="Gramene" id="KGN66283">
    <property type="protein sequence ID" value="KGN66283"/>
    <property type="gene ID" value="Csa_1G595870"/>
</dbReference>
<evidence type="ECO:0000256" key="3">
    <source>
        <dbReference type="ARBA" id="ARBA00023163"/>
    </source>
</evidence>
<protein>
    <recommendedName>
        <fullName evidence="8">DNA binding protein</fullName>
    </recommendedName>
</protein>
<keyword evidence="7" id="KW-1185">Reference proteome</keyword>
<dbReference type="GO" id="GO:0003677">
    <property type="term" value="F:DNA binding"/>
    <property type="evidence" value="ECO:0007669"/>
    <property type="project" value="InterPro"/>
</dbReference>
<feature type="region of interest" description="Disordered" evidence="5">
    <location>
        <begin position="189"/>
        <end position="215"/>
    </location>
</feature>
<dbReference type="Pfam" id="PF05132">
    <property type="entry name" value="RNA_pol_Rpc4"/>
    <property type="match status" value="1"/>
</dbReference>
<dbReference type="InterPro" id="IPR007811">
    <property type="entry name" value="RPC4"/>
</dbReference>
<gene>
    <name evidence="6" type="ORF">Csa_1G595870</name>
</gene>
<keyword evidence="3" id="KW-0804">Transcription</keyword>
<reference evidence="6 7" key="3">
    <citation type="journal article" date="2010" name="BMC Genomics">
        <title>Transcriptome sequencing and comparative analysis of cucumber flowers with different sex types.</title>
        <authorList>
            <person name="Guo S."/>
            <person name="Zheng Y."/>
            <person name="Joung J.G."/>
            <person name="Liu S."/>
            <person name="Zhang Z."/>
            <person name="Crasta O.R."/>
            <person name="Sobral B.W."/>
            <person name="Xu Y."/>
            <person name="Huang S."/>
            <person name="Fei Z."/>
        </authorList>
    </citation>
    <scope>NUCLEOTIDE SEQUENCE [LARGE SCALE GENOMIC DNA]</scope>
    <source>
        <strain evidence="7">cv. 9930</strain>
    </source>
</reference>
<sequence length="293" mass="31985">MEQNPPKNKTAAPRKLKFAPKAPVRRIPKPEVKAEVAEDADAAQARDLLKRFNESTQRAKQRVGRKAAPTQVAFGSGGSSSTLRSYGVSKAGNRPRNEDGTLPASTSKEYVEPWDYYSYYPVTLPLRRPYSGNPDSLNEEEFGEASENLTYDENTTTAAMNLGLLEENPEADVLFLQLPPMVPMIKQSSSVEDMGSGNSSEQNKASQPRQKTCSMNELPSGSIGKLLVYRSGAVKLKLGDIIYDVSSGMDCGFAQEVAAINVEGKRCCIVGELSKRAILTPDVDSMLKNIEDL</sequence>
<reference evidence="6 7" key="4">
    <citation type="journal article" date="2011" name="BMC Genomics">
        <title>RNA-Seq improves annotation of protein-coding genes in the cucumber genome.</title>
        <authorList>
            <person name="Li Z."/>
            <person name="Zhang Z."/>
            <person name="Yan P."/>
            <person name="Huang S."/>
            <person name="Fei Z."/>
            <person name="Lin K."/>
        </authorList>
    </citation>
    <scope>NUCLEOTIDE SEQUENCE [LARGE SCALE GENOMIC DNA]</scope>
    <source>
        <strain evidence="7">cv. 9930</strain>
    </source>
</reference>
<evidence type="ECO:0000256" key="1">
    <source>
        <dbReference type="ARBA" id="ARBA00004123"/>
    </source>
</evidence>
<dbReference type="OMA" id="TPGLNCV"/>
<dbReference type="STRING" id="3659.A0A0A0LWX7"/>
<keyword evidence="2" id="KW-0240">DNA-directed RNA polymerase</keyword>
<evidence type="ECO:0000256" key="5">
    <source>
        <dbReference type="SAM" id="MobiDB-lite"/>
    </source>
</evidence>
<reference evidence="6 7" key="2">
    <citation type="journal article" date="2009" name="PLoS ONE">
        <title>An integrated genetic and cytogenetic map of the cucumber genome.</title>
        <authorList>
            <person name="Ren Y."/>
            <person name="Zhang Z."/>
            <person name="Liu J."/>
            <person name="Staub J.E."/>
            <person name="Han Y."/>
            <person name="Cheng Z."/>
            <person name="Li X."/>
            <person name="Lu J."/>
            <person name="Miao H."/>
            <person name="Kang H."/>
            <person name="Xie B."/>
            <person name="Gu X."/>
            <person name="Wang X."/>
            <person name="Du Y."/>
            <person name="Jin W."/>
            <person name="Huang S."/>
        </authorList>
    </citation>
    <scope>NUCLEOTIDE SEQUENCE [LARGE SCALE GENOMIC DNA]</scope>
    <source>
        <strain evidence="7">cv. 9930</strain>
    </source>
</reference>
<dbReference type="PANTHER" id="PTHR13408:SF0">
    <property type="entry name" value="DNA-DIRECTED RNA POLYMERASE III SUBUNIT RPC4"/>
    <property type="match status" value="1"/>
</dbReference>
<reference evidence="6 7" key="1">
    <citation type="journal article" date="2009" name="Nat. Genet.">
        <title>The genome of the cucumber, Cucumis sativus L.</title>
        <authorList>
            <person name="Huang S."/>
            <person name="Li R."/>
            <person name="Zhang Z."/>
            <person name="Li L."/>
            <person name="Gu X."/>
            <person name="Fan W."/>
            <person name="Lucas W.J."/>
            <person name="Wang X."/>
            <person name="Xie B."/>
            <person name="Ni P."/>
            <person name="Ren Y."/>
            <person name="Zhu H."/>
            <person name="Li J."/>
            <person name="Lin K."/>
            <person name="Jin W."/>
            <person name="Fei Z."/>
            <person name="Li G."/>
            <person name="Staub J."/>
            <person name="Kilian A."/>
            <person name="van der Vossen E.A."/>
            <person name="Wu Y."/>
            <person name="Guo J."/>
            <person name="He J."/>
            <person name="Jia Z."/>
            <person name="Ren Y."/>
            <person name="Tian G."/>
            <person name="Lu Y."/>
            <person name="Ruan J."/>
            <person name="Qian W."/>
            <person name="Wang M."/>
            <person name="Huang Q."/>
            <person name="Li B."/>
            <person name="Xuan Z."/>
            <person name="Cao J."/>
            <person name="Asan"/>
            <person name="Wu Z."/>
            <person name="Zhang J."/>
            <person name="Cai Q."/>
            <person name="Bai Y."/>
            <person name="Zhao B."/>
            <person name="Han Y."/>
            <person name="Li Y."/>
            <person name="Li X."/>
            <person name="Wang S."/>
            <person name="Shi Q."/>
            <person name="Liu S."/>
            <person name="Cho W.K."/>
            <person name="Kim J.Y."/>
            <person name="Xu Y."/>
            <person name="Heller-Uszynska K."/>
            <person name="Miao H."/>
            <person name="Cheng Z."/>
            <person name="Zhang S."/>
            <person name="Wu J."/>
            <person name="Yang Y."/>
            <person name="Kang H."/>
            <person name="Li M."/>
            <person name="Liang H."/>
            <person name="Ren X."/>
            <person name="Shi Z."/>
            <person name="Wen M."/>
            <person name="Jian M."/>
            <person name="Yang H."/>
            <person name="Zhang G."/>
            <person name="Yang Z."/>
            <person name="Chen R."/>
            <person name="Liu S."/>
            <person name="Li J."/>
            <person name="Ma L."/>
            <person name="Liu H."/>
            <person name="Zhou Y."/>
            <person name="Zhao J."/>
            <person name="Fang X."/>
            <person name="Li G."/>
            <person name="Fang L."/>
            <person name="Li Y."/>
            <person name="Liu D."/>
            <person name="Zheng H."/>
            <person name="Zhang Y."/>
            <person name="Qin N."/>
            <person name="Li Z."/>
            <person name="Yang G."/>
            <person name="Yang S."/>
            <person name="Bolund L."/>
            <person name="Kristiansen K."/>
            <person name="Zheng H."/>
            <person name="Li S."/>
            <person name="Zhang X."/>
            <person name="Yang H."/>
            <person name="Wang J."/>
            <person name="Sun R."/>
            <person name="Zhang B."/>
            <person name="Jiang S."/>
            <person name="Wang J."/>
            <person name="Du Y."/>
            <person name="Li S."/>
        </authorList>
    </citation>
    <scope>NUCLEOTIDE SEQUENCE [LARGE SCALE GENOMIC DNA]</scope>
    <source>
        <strain evidence="7">cv. 9930</strain>
    </source>
</reference>
<evidence type="ECO:0000313" key="6">
    <source>
        <dbReference type="EMBL" id="KGN66283.1"/>
    </source>
</evidence>
<evidence type="ECO:0000256" key="2">
    <source>
        <dbReference type="ARBA" id="ARBA00022478"/>
    </source>
</evidence>
<feature type="region of interest" description="Disordered" evidence="5">
    <location>
        <begin position="51"/>
        <end position="105"/>
    </location>
</feature>
<dbReference type="eggNOG" id="KOG3122">
    <property type="taxonomic scope" value="Eukaryota"/>
</dbReference>
<keyword evidence="4" id="KW-0539">Nucleus</keyword>
<evidence type="ECO:0000256" key="4">
    <source>
        <dbReference type="ARBA" id="ARBA00023242"/>
    </source>
</evidence>
<dbReference type="AlphaFoldDB" id="A0A0A0LWX7"/>
<dbReference type="OrthoDB" id="5836119at2759"/>
<organism evidence="6 7">
    <name type="scientific">Cucumis sativus</name>
    <name type="common">Cucumber</name>
    <dbReference type="NCBI Taxonomy" id="3659"/>
    <lineage>
        <taxon>Eukaryota</taxon>
        <taxon>Viridiplantae</taxon>
        <taxon>Streptophyta</taxon>
        <taxon>Embryophyta</taxon>
        <taxon>Tracheophyta</taxon>
        <taxon>Spermatophyta</taxon>
        <taxon>Magnoliopsida</taxon>
        <taxon>eudicotyledons</taxon>
        <taxon>Gunneridae</taxon>
        <taxon>Pentapetalae</taxon>
        <taxon>rosids</taxon>
        <taxon>fabids</taxon>
        <taxon>Cucurbitales</taxon>
        <taxon>Cucurbitaceae</taxon>
        <taxon>Benincaseae</taxon>
        <taxon>Cucumis</taxon>
    </lineage>
</organism>
<dbReference type="EMBL" id="CM002922">
    <property type="protein sequence ID" value="KGN66283.1"/>
    <property type="molecule type" value="Genomic_DNA"/>
</dbReference>
<feature type="compositionally biased region" description="Basic residues" evidence="5">
    <location>
        <begin position="12"/>
        <end position="27"/>
    </location>
</feature>
<proteinExistence type="predicted"/>
<dbReference type="KEGG" id="csv:101209454"/>
<name>A0A0A0LWX7_CUCSA</name>